<comment type="cofactor">
    <cofactor evidence="1">
        <name>FMN</name>
        <dbReference type="ChEBI" id="CHEBI:58210"/>
    </cofactor>
</comment>
<accession>A0A9P1GUU5</accession>
<dbReference type="PANTHER" id="PTHR19384">
    <property type="entry name" value="NITRIC OXIDE SYNTHASE-RELATED"/>
    <property type="match status" value="1"/>
</dbReference>
<evidence type="ECO:0000256" key="8">
    <source>
        <dbReference type="SAM" id="MobiDB-lite"/>
    </source>
</evidence>
<dbReference type="AlphaFoldDB" id="A0A9P1GUU5"/>
<evidence type="ECO:0000256" key="4">
    <source>
        <dbReference type="ARBA" id="ARBA00022643"/>
    </source>
</evidence>
<name>A0A9P1GUU5_9PEZI</name>
<dbReference type="PRINTS" id="PR00369">
    <property type="entry name" value="FLAVODOXIN"/>
</dbReference>
<dbReference type="Pfam" id="PF00258">
    <property type="entry name" value="Flavodoxin_1"/>
    <property type="match status" value="1"/>
</dbReference>
<dbReference type="GO" id="GO:0010181">
    <property type="term" value="F:FMN binding"/>
    <property type="evidence" value="ECO:0007669"/>
    <property type="project" value="InterPro"/>
</dbReference>
<dbReference type="EMBL" id="CALLCH030000001">
    <property type="protein sequence ID" value="CAI4210692.1"/>
    <property type="molecule type" value="Genomic_DNA"/>
</dbReference>
<dbReference type="SUPFAM" id="SSF52343">
    <property type="entry name" value="Ferredoxin reductase-like, C-terminal NADP-linked domain"/>
    <property type="match status" value="1"/>
</dbReference>
<protein>
    <recommendedName>
        <fullName evidence="9">FAD-binding FR-type domain-containing protein</fullName>
    </recommendedName>
</protein>
<gene>
    <name evidence="10" type="ORF">PPNO1_LOCUS493</name>
</gene>
<dbReference type="Gene3D" id="2.40.30.10">
    <property type="entry name" value="Translation factors"/>
    <property type="match status" value="2"/>
</dbReference>
<dbReference type="OrthoDB" id="1856718at2759"/>
<dbReference type="Proteomes" id="UP000838763">
    <property type="component" value="Unassembled WGS sequence"/>
</dbReference>
<evidence type="ECO:0000256" key="3">
    <source>
        <dbReference type="ARBA" id="ARBA00022630"/>
    </source>
</evidence>
<dbReference type="InterPro" id="IPR001094">
    <property type="entry name" value="Flavdoxin-like"/>
</dbReference>
<keyword evidence="3" id="KW-0285">Flavoprotein</keyword>
<comment type="cofactor">
    <cofactor evidence="2">
        <name>FAD</name>
        <dbReference type="ChEBI" id="CHEBI:57692"/>
    </cofactor>
</comment>
<feature type="region of interest" description="Disordered" evidence="8">
    <location>
        <begin position="480"/>
        <end position="502"/>
    </location>
</feature>
<evidence type="ECO:0000256" key="6">
    <source>
        <dbReference type="ARBA" id="ARBA00022857"/>
    </source>
</evidence>
<organism evidence="10 11">
    <name type="scientific">Parascedosporium putredinis</name>
    <dbReference type="NCBI Taxonomy" id="1442378"/>
    <lineage>
        <taxon>Eukaryota</taxon>
        <taxon>Fungi</taxon>
        <taxon>Dikarya</taxon>
        <taxon>Ascomycota</taxon>
        <taxon>Pezizomycotina</taxon>
        <taxon>Sordariomycetes</taxon>
        <taxon>Hypocreomycetidae</taxon>
        <taxon>Microascales</taxon>
        <taxon>Microascaceae</taxon>
        <taxon>Parascedosporium</taxon>
    </lineage>
</organism>
<dbReference type="SUPFAM" id="SSF52218">
    <property type="entry name" value="Flavoproteins"/>
    <property type="match status" value="1"/>
</dbReference>
<proteinExistence type="predicted"/>
<dbReference type="PROSITE" id="PS51384">
    <property type="entry name" value="FAD_FR"/>
    <property type="match status" value="1"/>
</dbReference>
<dbReference type="GO" id="GO:0005829">
    <property type="term" value="C:cytosol"/>
    <property type="evidence" value="ECO:0007669"/>
    <property type="project" value="TreeGrafter"/>
</dbReference>
<dbReference type="InterPro" id="IPR017938">
    <property type="entry name" value="Riboflavin_synthase-like_b-brl"/>
</dbReference>
<evidence type="ECO:0000256" key="7">
    <source>
        <dbReference type="ARBA" id="ARBA00023002"/>
    </source>
</evidence>
<keyword evidence="5" id="KW-0274">FAD</keyword>
<evidence type="ECO:0000313" key="11">
    <source>
        <dbReference type="Proteomes" id="UP000838763"/>
    </source>
</evidence>
<evidence type="ECO:0000313" key="10">
    <source>
        <dbReference type="EMBL" id="CAI4210692.1"/>
    </source>
</evidence>
<dbReference type="InterPro" id="IPR029039">
    <property type="entry name" value="Flavoprotein-like_sf"/>
</dbReference>
<dbReference type="Pfam" id="PF00667">
    <property type="entry name" value="FAD_binding_1"/>
    <property type="match status" value="1"/>
</dbReference>
<evidence type="ECO:0000256" key="1">
    <source>
        <dbReference type="ARBA" id="ARBA00001917"/>
    </source>
</evidence>
<keyword evidence="4" id="KW-0288">FMN</keyword>
<dbReference type="GO" id="GO:0016491">
    <property type="term" value="F:oxidoreductase activity"/>
    <property type="evidence" value="ECO:0007669"/>
    <property type="project" value="UniProtKB-KW"/>
</dbReference>
<keyword evidence="6" id="KW-0521">NADP</keyword>
<dbReference type="InterPro" id="IPR039261">
    <property type="entry name" value="FNR_nucleotide-bd"/>
</dbReference>
<evidence type="ECO:0000256" key="2">
    <source>
        <dbReference type="ARBA" id="ARBA00001974"/>
    </source>
</evidence>
<evidence type="ECO:0000256" key="5">
    <source>
        <dbReference type="ARBA" id="ARBA00022827"/>
    </source>
</evidence>
<evidence type="ECO:0000259" key="9">
    <source>
        <dbReference type="PROSITE" id="PS51384"/>
    </source>
</evidence>
<dbReference type="SUPFAM" id="SSF63380">
    <property type="entry name" value="Riboflavin synthase domain-like"/>
    <property type="match status" value="1"/>
</dbReference>
<dbReference type="InterPro" id="IPR003097">
    <property type="entry name" value="CysJ-like_FAD-binding"/>
</dbReference>
<reference evidence="10" key="1">
    <citation type="submission" date="2022-11" db="EMBL/GenBank/DDBJ databases">
        <authorList>
            <person name="Scott C."/>
            <person name="Bruce N."/>
        </authorList>
    </citation>
    <scope>NUCLEOTIDE SEQUENCE</scope>
</reference>
<dbReference type="Gene3D" id="3.40.50.360">
    <property type="match status" value="2"/>
</dbReference>
<feature type="domain" description="FAD-binding FR-type" evidence="9">
    <location>
        <begin position="253"/>
        <end position="475"/>
    </location>
</feature>
<dbReference type="Gene3D" id="3.40.50.80">
    <property type="entry name" value="Nucleotide-binding domain of ferredoxin-NADP reductase (FNR) module"/>
    <property type="match status" value="1"/>
</dbReference>
<dbReference type="InterPro" id="IPR017927">
    <property type="entry name" value="FAD-bd_FR_type"/>
</dbReference>
<keyword evidence="7" id="KW-0560">Oxidoreductase</keyword>
<dbReference type="Gene3D" id="1.20.990.10">
    <property type="entry name" value="NADPH-cytochrome p450 Reductase, Chain A, domain 3"/>
    <property type="match status" value="1"/>
</dbReference>
<dbReference type="InterPro" id="IPR008254">
    <property type="entry name" value="Flavodoxin/NO_synth"/>
</dbReference>
<dbReference type="InterPro" id="IPR023173">
    <property type="entry name" value="NADPH_Cyt_P450_Rdtase_alpha"/>
</dbReference>
<comment type="caution">
    <text evidence="10">The sequence shown here is derived from an EMBL/GenBank/DDBJ whole genome shotgun (WGS) entry which is preliminary data.</text>
</comment>
<dbReference type="GO" id="GO:0050660">
    <property type="term" value="F:flavin adenine dinucleotide binding"/>
    <property type="evidence" value="ECO:0007669"/>
    <property type="project" value="TreeGrafter"/>
</dbReference>
<sequence>MTLVSAMSGVISELTNLRPSETAPPSLYCRACLPLPPSPSQRSLKRQFAPFAPPDARLAIIGAALDASGTMSRRSPADGTTGSRDVSVSRSILVLFGSETGNSQEFAEDLDRCAQRLHFQSRVCEMDSVQLSTLLQYSLVVFKLLRRKLAPGSLASLQFTTFGLGDSSYPKFNWAARKLVRRLDQLGALEVFPSGEADERHPDGTDGLYLRWAPIPEDVPLPSRFPLQFCAVESPTTTAVSEPANYPRSLPVLGSRVASVASNGRITAPDHFQDVRLLTLDLPTEQDGSSLELNPGDTITVFPSNHLEEAQALIQFMGWEQVADAPIDWPACTRPPALHVDDTFTLRDLLVHNLDITAVPRRSFLHKIAYFASDPDQRSASSSSPAPSAPERALDTFPMIRGREFSIANGGDALRHPTDPTLQRVELVVALVRYKTILRKERRGLCSRYLDGLAPGASIPVLHKDWSALSHFLTVHFAESRPSPPSADQNQPTNAPPGPSQRRYVQDVIGSEPAIIADMIHRGAIFLVCGGSHKMAEAVKTAVLAAIESVMGVHEPSERDKVFEGINWVQEIW</sequence>
<keyword evidence="11" id="KW-1185">Reference proteome</keyword>
<dbReference type="PANTHER" id="PTHR19384:SF10">
    <property type="entry name" value="NADPH-DEPENDENT DIFLAVIN OXIDOREDUCTASE 1"/>
    <property type="match status" value="1"/>
</dbReference>